<reference evidence="3" key="1">
    <citation type="submission" date="2016-10" db="EMBL/GenBank/DDBJ databases">
        <authorList>
            <person name="Varghese N."/>
            <person name="Submissions S."/>
        </authorList>
    </citation>
    <scope>NUCLEOTIDE SEQUENCE [LARGE SCALE GENOMIC DNA]</scope>
    <source>
        <strain evidence="3">CGMCC 1.9108</strain>
    </source>
</reference>
<dbReference type="STRING" id="639004.SAMN04488239_10287"/>
<evidence type="ECO:0000259" key="1">
    <source>
        <dbReference type="Pfam" id="PF03372"/>
    </source>
</evidence>
<dbReference type="SUPFAM" id="SSF56219">
    <property type="entry name" value="DNase I-like"/>
    <property type="match status" value="1"/>
</dbReference>
<gene>
    <name evidence="2" type="ORF">SAMN04488239_10287</name>
</gene>
<evidence type="ECO:0000313" key="3">
    <source>
        <dbReference type="Proteomes" id="UP000199628"/>
    </source>
</evidence>
<sequence length="337" mass="37914">MRLATWNVEWFANLFDRNDNLLVDDEWSGRHDVTRAQQIEAIAKVFTALDADAVMIVEAPNTGRTQDSIRALTGFARAFDLRTSAAVMGFANETHQELALLYDPAKLKARHDPQGEETGKRGSATPPRFDGTYRIDLNIDATEDLVRFSKPPLELAITTAAGNRFRLIGAHLKSKVPHGAENRDAAIRISILNRRKQLAQAIWLRERVESHLARDEDVILLGDLNDGPGLDEFEHLFGRSSVEILLDAGLYDPNADKARQVRPGALPSTARFQLPGSGRYLSALLDYIMISQGLMNRRPAWRIWHPFEDVECWRMQELRDALLTASDHFPVALDIDI</sequence>
<dbReference type="OrthoDB" id="6199360at2"/>
<accession>A0A1G6KYQ8</accession>
<dbReference type="AlphaFoldDB" id="A0A1G6KYQ8"/>
<keyword evidence="2" id="KW-0255">Endonuclease</keyword>
<keyword evidence="3" id="KW-1185">Reference proteome</keyword>
<proteinExistence type="predicted"/>
<name>A0A1G6KYQ8_9RHOB</name>
<keyword evidence="2" id="KW-0269">Exonuclease</keyword>
<dbReference type="Proteomes" id="UP000199628">
    <property type="component" value="Unassembled WGS sequence"/>
</dbReference>
<dbReference type="GO" id="GO:0004527">
    <property type="term" value="F:exonuclease activity"/>
    <property type="evidence" value="ECO:0007669"/>
    <property type="project" value="UniProtKB-KW"/>
</dbReference>
<organism evidence="2 3">
    <name type="scientific">Ruegeria marina</name>
    <dbReference type="NCBI Taxonomy" id="639004"/>
    <lineage>
        <taxon>Bacteria</taxon>
        <taxon>Pseudomonadati</taxon>
        <taxon>Pseudomonadota</taxon>
        <taxon>Alphaproteobacteria</taxon>
        <taxon>Rhodobacterales</taxon>
        <taxon>Roseobacteraceae</taxon>
        <taxon>Ruegeria</taxon>
    </lineage>
</organism>
<dbReference type="Pfam" id="PF03372">
    <property type="entry name" value="Exo_endo_phos"/>
    <property type="match status" value="1"/>
</dbReference>
<protein>
    <submittedName>
        <fullName evidence="2">Endonuclease/Exonuclease/phosphatase family protein</fullName>
    </submittedName>
</protein>
<dbReference type="Gene3D" id="3.60.10.10">
    <property type="entry name" value="Endonuclease/exonuclease/phosphatase"/>
    <property type="match status" value="1"/>
</dbReference>
<keyword evidence="2" id="KW-0540">Nuclease</keyword>
<evidence type="ECO:0000313" key="2">
    <source>
        <dbReference type="EMBL" id="SDC35938.1"/>
    </source>
</evidence>
<keyword evidence="2" id="KW-0378">Hydrolase</keyword>
<feature type="domain" description="Endonuclease/exonuclease/phosphatase" evidence="1">
    <location>
        <begin position="4"/>
        <end position="328"/>
    </location>
</feature>
<dbReference type="InterPro" id="IPR005135">
    <property type="entry name" value="Endo/exonuclease/phosphatase"/>
</dbReference>
<dbReference type="GO" id="GO:0004519">
    <property type="term" value="F:endonuclease activity"/>
    <property type="evidence" value="ECO:0007669"/>
    <property type="project" value="UniProtKB-KW"/>
</dbReference>
<dbReference type="InterPro" id="IPR036691">
    <property type="entry name" value="Endo/exonu/phosph_ase_sf"/>
</dbReference>
<dbReference type="RefSeq" id="WP_093027516.1">
    <property type="nucleotide sequence ID" value="NZ_FMZV01000002.1"/>
</dbReference>
<dbReference type="EMBL" id="FMZV01000002">
    <property type="protein sequence ID" value="SDC35938.1"/>
    <property type="molecule type" value="Genomic_DNA"/>
</dbReference>